<protein>
    <recommendedName>
        <fullName evidence="2">Ubiquitin-like domain-containing protein</fullName>
    </recommendedName>
</protein>
<dbReference type="AlphaFoldDB" id="A0A7S1SA63"/>
<dbReference type="InterPro" id="IPR029071">
    <property type="entry name" value="Ubiquitin-like_domsf"/>
</dbReference>
<name>A0A7S1SA63_ALECA</name>
<evidence type="ECO:0000256" key="1">
    <source>
        <dbReference type="SAM" id="MobiDB-lite"/>
    </source>
</evidence>
<evidence type="ECO:0000259" key="2">
    <source>
        <dbReference type="PROSITE" id="PS50053"/>
    </source>
</evidence>
<feature type="domain" description="Ubiquitin-like" evidence="2">
    <location>
        <begin position="1"/>
        <end position="78"/>
    </location>
</feature>
<dbReference type="SUPFAM" id="SSF54236">
    <property type="entry name" value="Ubiquitin-like"/>
    <property type="match status" value="1"/>
</dbReference>
<dbReference type="InterPro" id="IPR000626">
    <property type="entry name" value="Ubiquitin-like_dom"/>
</dbReference>
<evidence type="ECO:0000313" key="3">
    <source>
        <dbReference type="EMBL" id="CAD9188873.1"/>
    </source>
</evidence>
<feature type="region of interest" description="Disordered" evidence="1">
    <location>
        <begin position="122"/>
        <end position="156"/>
    </location>
</feature>
<organism evidence="3">
    <name type="scientific">Alexandrium catenella</name>
    <name type="common">Red tide dinoflagellate</name>
    <name type="synonym">Gonyaulax catenella</name>
    <dbReference type="NCBI Taxonomy" id="2925"/>
    <lineage>
        <taxon>Eukaryota</taxon>
        <taxon>Sar</taxon>
        <taxon>Alveolata</taxon>
        <taxon>Dinophyceae</taxon>
        <taxon>Gonyaulacales</taxon>
        <taxon>Pyrocystaceae</taxon>
        <taxon>Alexandrium</taxon>
    </lineage>
</organism>
<feature type="compositionally biased region" description="Basic and acidic residues" evidence="1">
    <location>
        <begin position="127"/>
        <end position="140"/>
    </location>
</feature>
<dbReference type="EMBL" id="HBGE01110107">
    <property type="protein sequence ID" value="CAD9188873.1"/>
    <property type="molecule type" value="Transcribed_RNA"/>
</dbReference>
<accession>A0A7S1SA63</accession>
<dbReference type="CDD" id="cd17039">
    <property type="entry name" value="Ubl_ubiquitin_like"/>
    <property type="match status" value="1"/>
</dbReference>
<gene>
    <name evidence="3" type="ORF">ACAT0790_LOCUS65647</name>
</gene>
<reference evidence="3" key="1">
    <citation type="submission" date="2021-01" db="EMBL/GenBank/DDBJ databases">
        <authorList>
            <person name="Corre E."/>
            <person name="Pelletier E."/>
            <person name="Niang G."/>
            <person name="Scheremetjew M."/>
            <person name="Finn R."/>
            <person name="Kale V."/>
            <person name="Holt S."/>
            <person name="Cochrane G."/>
            <person name="Meng A."/>
            <person name="Brown T."/>
            <person name="Cohen L."/>
        </authorList>
    </citation>
    <scope>NUCLEOTIDE SEQUENCE</scope>
    <source>
        <strain evidence="3">OF101</strain>
    </source>
</reference>
<proteinExistence type="predicted"/>
<dbReference type="PROSITE" id="PS50053">
    <property type="entry name" value="UBIQUITIN_2"/>
    <property type="match status" value="1"/>
</dbReference>
<sequence length="156" mass="16627">MVKRRPSLSVFPLSVKASDDTYLVQAVTAETRVQSILCAVQGQGGVIGTKRLIFNGYRLNNLEMLGDVGIGPGSTLLLEHPAGQQGLGEVDYVSTDSVVTIGIGEGNFFGSGESVVLRMSSAPTEKMLQRREEAELRAQERAQASMSSRGPAKGSR</sequence>